<dbReference type="GO" id="GO:0004402">
    <property type="term" value="F:histone acetyltransferase activity"/>
    <property type="evidence" value="ECO:0007669"/>
    <property type="project" value="TreeGrafter"/>
</dbReference>
<dbReference type="PANTHER" id="PTHR14744:SF15">
    <property type="entry name" value="N-ALPHA-ACETYLTRANSFERASE 60"/>
    <property type="match status" value="1"/>
</dbReference>
<organism evidence="5 6">
    <name type="scientific">Sesamum alatum</name>
    <dbReference type="NCBI Taxonomy" id="300844"/>
    <lineage>
        <taxon>Eukaryota</taxon>
        <taxon>Viridiplantae</taxon>
        <taxon>Streptophyta</taxon>
        <taxon>Embryophyta</taxon>
        <taxon>Tracheophyta</taxon>
        <taxon>Spermatophyta</taxon>
        <taxon>Magnoliopsida</taxon>
        <taxon>eudicotyledons</taxon>
        <taxon>Gunneridae</taxon>
        <taxon>Pentapetalae</taxon>
        <taxon>asterids</taxon>
        <taxon>lamiids</taxon>
        <taxon>Lamiales</taxon>
        <taxon>Pedaliaceae</taxon>
        <taxon>Sesamum</taxon>
    </lineage>
</organism>
<dbReference type="EC" id="2.3.1.48" evidence="1"/>
<gene>
    <name evidence="5" type="ORF">Salat_1079800</name>
</gene>
<proteinExistence type="predicted"/>
<evidence type="ECO:0000313" key="6">
    <source>
        <dbReference type="Proteomes" id="UP001293254"/>
    </source>
</evidence>
<evidence type="ECO:0000256" key="1">
    <source>
        <dbReference type="ARBA" id="ARBA00013184"/>
    </source>
</evidence>
<accession>A0AAE2CSQ8</accession>
<dbReference type="Proteomes" id="UP001293254">
    <property type="component" value="Unassembled WGS sequence"/>
</dbReference>
<dbReference type="GO" id="GO:0004596">
    <property type="term" value="F:protein-N-terminal amino-acid acetyltransferase activity"/>
    <property type="evidence" value="ECO:0007669"/>
    <property type="project" value="InterPro"/>
</dbReference>
<keyword evidence="2" id="KW-0808">Transferase</keyword>
<dbReference type="PANTHER" id="PTHR14744">
    <property type="entry name" value="N-ALPHA-ACETYLTRANSFERASE 60"/>
    <property type="match status" value="1"/>
</dbReference>
<dbReference type="InterPro" id="IPR045141">
    <property type="entry name" value="NAA60-like"/>
</dbReference>
<evidence type="ECO:0000256" key="3">
    <source>
        <dbReference type="ARBA" id="ARBA00022853"/>
    </source>
</evidence>
<keyword evidence="4" id="KW-0012">Acyltransferase</keyword>
<dbReference type="InterPro" id="IPR016181">
    <property type="entry name" value="Acyl_CoA_acyltransferase"/>
</dbReference>
<dbReference type="SUPFAM" id="SSF55729">
    <property type="entry name" value="Acyl-CoA N-acyltransferases (Nat)"/>
    <property type="match status" value="1"/>
</dbReference>
<protein>
    <recommendedName>
        <fullName evidence="1">histone acetyltransferase</fullName>
        <ecNumber evidence="1">2.3.1.48</ecNumber>
    </recommendedName>
</protein>
<dbReference type="Gene3D" id="3.40.630.30">
    <property type="match status" value="1"/>
</dbReference>
<keyword evidence="3" id="KW-0156">Chromatin regulator</keyword>
<evidence type="ECO:0000313" key="5">
    <source>
        <dbReference type="EMBL" id="KAK4433176.1"/>
    </source>
</evidence>
<dbReference type="AlphaFoldDB" id="A0AAE2CSQ8"/>
<reference evidence="5" key="1">
    <citation type="submission" date="2020-06" db="EMBL/GenBank/DDBJ databases">
        <authorList>
            <person name="Li T."/>
            <person name="Hu X."/>
            <person name="Zhang T."/>
            <person name="Song X."/>
            <person name="Zhang H."/>
            <person name="Dai N."/>
            <person name="Sheng W."/>
            <person name="Hou X."/>
            <person name="Wei L."/>
        </authorList>
    </citation>
    <scope>NUCLEOTIDE SEQUENCE</scope>
    <source>
        <strain evidence="5">3651</strain>
        <tissue evidence="5">Leaf</tissue>
    </source>
</reference>
<dbReference type="GO" id="GO:0000139">
    <property type="term" value="C:Golgi membrane"/>
    <property type="evidence" value="ECO:0007669"/>
    <property type="project" value="TreeGrafter"/>
</dbReference>
<comment type="caution">
    <text evidence="5">The sequence shown here is derived from an EMBL/GenBank/DDBJ whole genome shotgun (WGS) entry which is preliminary data.</text>
</comment>
<dbReference type="EMBL" id="JACGWO010000003">
    <property type="protein sequence ID" value="KAK4433176.1"/>
    <property type="molecule type" value="Genomic_DNA"/>
</dbReference>
<reference evidence="5" key="2">
    <citation type="journal article" date="2024" name="Plant">
        <title>Genomic evolution and insights into agronomic trait innovations of Sesamum species.</title>
        <authorList>
            <person name="Miao H."/>
            <person name="Wang L."/>
            <person name="Qu L."/>
            <person name="Liu H."/>
            <person name="Sun Y."/>
            <person name="Le M."/>
            <person name="Wang Q."/>
            <person name="Wei S."/>
            <person name="Zheng Y."/>
            <person name="Lin W."/>
            <person name="Duan Y."/>
            <person name="Cao H."/>
            <person name="Xiong S."/>
            <person name="Wang X."/>
            <person name="Wei L."/>
            <person name="Li C."/>
            <person name="Ma Q."/>
            <person name="Ju M."/>
            <person name="Zhao R."/>
            <person name="Li G."/>
            <person name="Mu C."/>
            <person name="Tian Q."/>
            <person name="Mei H."/>
            <person name="Zhang T."/>
            <person name="Gao T."/>
            <person name="Zhang H."/>
        </authorList>
    </citation>
    <scope>NUCLEOTIDE SEQUENCE</scope>
    <source>
        <strain evidence="5">3651</strain>
    </source>
</reference>
<keyword evidence="6" id="KW-1185">Reference proteome</keyword>
<name>A0AAE2CSQ8_9LAMI</name>
<evidence type="ECO:0000256" key="4">
    <source>
        <dbReference type="ARBA" id="ARBA00023315"/>
    </source>
</evidence>
<evidence type="ECO:0000256" key="2">
    <source>
        <dbReference type="ARBA" id="ARBA00022679"/>
    </source>
</evidence>
<sequence>MVNLKVPCRPIIAYRPIRPSDLVVLEKLHSELFPIRYESEFFHNVVNGCDIVSWGAVDRSRPNAQSDELIGFITARIVSAKESEIEDLLSFDSSKTDQTFSLHLNTWSCRIPQKSGNSQCFDP</sequence>